<dbReference type="PANTHER" id="PTHR31027:SF2">
    <property type="entry name" value="LEBERCILIN DOMAIN-CONTAINING PROTEIN"/>
    <property type="match status" value="1"/>
</dbReference>
<proteinExistence type="predicted"/>
<evidence type="ECO:0000256" key="2">
    <source>
        <dbReference type="SAM" id="MobiDB-lite"/>
    </source>
</evidence>
<keyword evidence="4" id="KW-1185">Reference proteome</keyword>
<sequence length="447" mass="51008">MPANTNNQAQKRVGKPDQETYRKSLDDIDASINKIKEKLNLVREKINGPDNKGSSGDRRSQLLDKLQGLRVQQAEIKKSKQAARDQMNILNANIKRKVGEMKDSKDKSPFRTVKEIETQIEVLEKQVESGSLTLSEEKRVVNEISALKKSKKNAGSFDAQQQSVDDDKRKIEELKMVLDDPRNKALNDEYNAIQAEVDALSKGHESERAKKNELYNERNRLQKELDAVYNRKRGVQDAYRHANNEYYKWQQEDRSRRQEQFIVLKQQEIEEQKAALANQERELAEIPAFLDEINTCDTLLNYLQKNGAEQPTAENVENAAAPAGLNIRQPDTNSNVPEGFVLKKKTDDEYFIGKSSKKNKNKNKVESKPAAFKLPLSIMEQMWELKLEVPVSATDVDKSIASIKEKKKWFQENQDRVTAENKAKAEAKIAALNLNEEAEAEPVKAEN</sequence>
<keyword evidence="1" id="KW-0175">Coiled coil</keyword>
<feature type="region of interest" description="Disordered" evidence="2">
    <location>
        <begin position="1"/>
        <end position="25"/>
    </location>
</feature>
<comment type="caution">
    <text evidence="3">The sequence shown here is derived from an EMBL/GenBank/DDBJ whole genome shotgun (WGS) entry which is preliminary data.</text>
</comment>
<gene>
    <name evidence="3" type="primary">BFR1_2</name>
    <name evidence="3" type="ORF">K7432_006633</name>
</gene>
<dbReference type="Proteomes" id="UP001479436">
    <property type="component" value="Unassembled WGS sequence"/>
</dbReference>
<reference evidence="3 4" key="1">
    <citation type="submission" date="2023-04" db="EMBL/GenBank/DDBJ databases">
        <title>Genome of Basidiobolus ranarum AG-B5.</title>
        <authorList>
            <person name="Stajich J.E."/>
            <person name="Carter-House D."/>
            <person name="Gryganskyi A."/>
        </authorList>
    </citation>
    <scope>NUCLEOTIDE SEQUENCE [LARGE SCALE GENOMIC DNA]</scope>
    <source>
        <strain evidence="3 4">AG-B5</strain>
    </source>
</reference>
<evidence type="ECO:0000256" key="1">
    <source>
        <dbReference type="SAM" id="Coils"/>
    </source>
</evidence>
<dbReference type="EMBL" id="JASJQH010000300">
    <property type="protein sequence ID" value="KAK9765215.1"/>
    <property type="molecule type" value="Genomic_DNA"/>
</dbReference>
<dbReference type="PANTHER" id="PTHR31027">
    <property type="entry name" value="NUCLEAR SEGREGATION PROTEIN BFR1"/>
    <property type="match status" value="1"/>
</dbReference>
<protein>
    <submittedName>
        <fullName evidence="3">Multicopy suppressor of BFA (Brefeldin A)</fullName>
    </submittedName>
</protein>
<feature type="compositionally biased region" description="Polar residues" evidence="2">
    <location>
        <begin position="1"/>
        <end position="10"/>
    </location>
</feature>
<feature type="compositionally biased region" description="Basic and acidic residues" evidence="2">
    <location>
        <begin position="14"/>
        <end position="25"/>
    </location>
</feature>
<evidence type="ECO:0000313" key="4">
    <source>
        <dbReference type="Proteomes" id="UP001479436"/>
    </source>
</evidence>
<evidence type="ECO:0000313" key="3">
    <source>
        <dbReference type="EMBL" id="KAK9765215.1"/>
    </source>
</evidence>
<organism evidence="3 4">
    <name type="scientific">Basidiobolus ranarum</name>
    <dbReference type="NCBI Taxonomy" id="34480"/>
    <lineage>
        <taxon>Eukaryota</taxon>
        <taxon>Fungi</taxon>
        <taxon>Fungi incertae sedis</taxon>
        <taxon>Zoopagomycota</taxon>
        <taxon>Entomophthoromycotina</taxon>
        <taxon>Basidiobolomycetes</taxon>
        <taxon>Basidiobolales</taxon>
        <taxon>Basidiobolaceae</taxon>
        <taxon>Basidiobolus</taxon>
    </lineage>
</organism>
<accession>A0ABR2WUM7</accession>
<dbReference type="InterPro" id="IPR039604">
    <property type="entry name" value="Bfr1"/>
</dbReference>
<name>A0ABR2WUM7_9FUNG</name>
<feature type="coiled-coil region" evidence="1">
    <location>
        <begin position="183"/>
        <end position="238"/>
    </location>
</feature>